<dbReference type="Proteomes" id="UP000230292">
    <property type="component" value="Unassembled WGS sequence"/>
</dbReference>
<proteinExistence type="predicted"/>
<sequence length="137" mass="15249">LIKQANVIHLTGRNKPVSSRHPDHHVREFLDEQMADALAVADVVVCRAGLSTMTELAALSKAAIMIPLPHSPQEANADMVEDACVVFDQRRTTPEQLLHGIVVLLENDDRRRELGAKMHSKLRTNIADELVEMLKTI</sequence>
<accession>A0A2M7H2F6</accession>
<dbReference type="EMBL" id="PFGC01000056">
    <property type="protein sequence ID" value="PIW36411.1"/>
    <property type="molecule type" value="Genomic_DNA"/>
</dbReference>
<dbReference type="PANTHER" id="PTHR21015">
    <property type="entry name" value="UDP-N-ACETYLGLUCOSAMINE--N-ACETYLMURAMYL-(PENTAPEPTIDE) PYROPHOSPHORYL-UNDECAPRENOL N-ACETYLGLUCOSAMINE TRANSFERASE 1"/>
    <property type="match status" value="1"/>
</dbReference>
<dbReference type="Pfam" id="PF04101">
    <property type="entry name" value="Glyco_tran_28_C"/>
    <property type="match status" value="1"/>
</dbReference>
<reference evidence="2 3" key="1">
    <citation type="submission" date="2017-09" db="EMBL/GenBank/DDBJ databases">
        <title>Depth-based differentiation of microbial function through sediment-hosted aquifers and enrichment of novel symbionts in the deep terrestrial subsurface.</title>
        <authorList>
            <person name="Probst A.J."/>
            <person name="Ladd B."/>
            <person name="Jarett J.K."/>
            <person name="Geller-Mcgrath D.E."/>
            <person name="Sieber C.M."/>
            <person name="Emerson J.B."/>
            <person name="Anantharaman K."/>
            <person name="Thomas B.C."/>
            <person name="Malmstrom R."/>
            <person name="Stieglmeier M."/>
            <person name="Klingl A."/>
            <person name="Woyke T."/>
            <person name="Ryan C.M."/>
            <person name="Banfield J.F."/>
        </authorList>
    </citation>
    <scope>NUCLEOTIDE SEQUENCE [LARGE SCALE GENOMIC DNA]</scope>
    <source>
        <strain evidence="2">CG15_BIG_FIL_POST_REV_8_21_14_020_45_12</strain>
    </source>
</reference>
<evidence type="ECO:0000259" key="1">
    <source>
        <dbReference type="Pfam" id="PF04101"/>
    </source>
</evidence>
<protein>
    <recommendedName>
        <fullName evidence="1">Glycosyl transferase family 28 C-terminal domain-containing protein</fullName>
    </recommendedName>
</protein>
<dbReference type="GO" id="GO:0016758">
    <property type="term" value="F:hexosyltransferase activity"/>
    <property type="evidence" value="ECO:0007669"/>
    <property type="project" value="InterPro"/>
</dbReference>
<dbReference type="SUPFAM" id="SSF53756">
    <property type="entry name" value="UDP-Glycosyltransferase/glycogen phosphorylase"/>
    <property type="match status" value="1"/>
</dbReference>
<dbReference type="Gene3D" id="3.40.50.2000">
    <property type="entry name" value="Glycogen Phosphorylase B"/>
    <property type="match status" value="1"/>
</dbReference>
<evidence type="ECO:0000313" key="3">
    <source>
        <dbReference type="Proteomes" id="UP000230292"/>
    </source>
</evidence>
<dbReference type="AlphaFoldDB" id="A0A2M7H2F6"/>
<organism evidence="2 3">
    <name type="scientific">Candidatus Kerfeldbacteria bacterium CG15_BIG_FIL_POST_REV_8_21_14_020_45_12</name>
    <dbReference type="NCBI Taxonomy" id="2014247"/>
    <lineage>
        <taxon>Bacteria</taxon>
        <taxon>Candidatus Kerfeldiibacteriota</taxon>
    </lineage>
</organism>
<dbReference type="PANTHER" id="PTHR21015:SF22">
    <property type="entry name" value="GLYCOSYLTRANSFERASE"/>
    <property type="match status" value="1"/>
</dbReference>
<name>A0A2M7H2F6_9BACT</name>
<evidence type="ECO:0000313" key="2">
    <source>
        <dbReference type="EMBL" id="PIW36411.1"/>
    </source>
</evidence>
<gene>
    <name evidence="2" type="ORF">COW24_05470</name>
</gene>
<dbReference type="InterPro" id="IPR007235">
    <property type="entry name" value="Glyco_trans_28_C"/>
</dbReference>
<feature type="non-terminal residue" evidence="2">
    <location>
        <position position="1"/>
    </location>
</feature>
<feature type="domain" description="Glycosyl transferase family 28 C-terminal" evidence="1">
    <location>
        <begin position="5"/>
        <end position="127"/>
    </location>
</feature>
<comment type="caution">
    <text evidence="2">The sequence shown here is derived from an EMBL/GenBank/DDBJ whole genome shotgun (WGS) entry which is preliminary data.</text>
</comment>